<feature type="compositionally biased region" description="Basic and acidic residues" evidence="1">
    <location>
        <begin position="1"/>
        <end position="12"/>
    </location>
</feature>
<evidence type="ECO:0000313" key="2">
    <source>
        <dbReference type="EMBL" id="CEG46064.1"/>
    </source>
</evidence>
<sequence>MPELEVSARRSGEEEEEESVEPVEFVEDDGVSSIALPILLDVVDLHESAIAFGMLDTKKQVRGNMPRTAIIANACEGACVGQYRT</sequence>
<dbReference type="RefSeq" id="XP_024582433.1">
    <property type="nucleotide sequence ID" value="XM_024716878.1"/>
</dbReference>
<name>A0A0P1AY68_PLAHL</name>
<organism evidence="2 3">
    <name type="scientific">Plasmopara halstedii</name>
    <name type="common">Downy mildew of sunflower</name>
    <dbReference type="NCBI Taxonomy" id="4781"/>
    <lineage>
        <taxon>Eukaryota</taxon>
        <taxon>Sar</taxon>
        <taxon>Stramenopiles</taxon>
        <taxon>Oomycota</taxon>
        <taxon>Peronosporomycetes</taxon>
        <taxon>Peronosporales</taxon>
        <taxon>Peronosporaceae</taxon>
        <taxon>Plasmopara</taxon>
    </lineage>
</organism>
<accession>A0A0P1AY68</accession>
<dbReference type="AlphaFoldDB" id="A0A0P1AY68"/>
<evidence type="ECO:0000256" key="1">
    <source>
        <dbReference type="SAM" id="MobiDB-lite"/>
    </source>
</evidence>
<protein>
    <submittedName>
        <fullName evidence="2">Uncharacterized protein</fullName>
    </submittedName>
</protein>
<reference evidence="3" key="1">
    <citation type="submission" date="2014-09" db="EMBL/GenBank/DDBJ databases">
        <authorList>
            <person name="Sharma Rahul"/>
            <person name="Thines Marco"/>
        </authorList>
    </citation>
    <scope>NUCLEOTIDE SEQUENCE [LARGE SCALE GENOMIC DNA]</scope>
</reference>
<dbReference type="Proteomes" id="UP000054928">
    <property type="component" value="Unassembled WGS sequence"/>
</dbReference>
<dbReference type="EMBL" id="CCYD01001884">
    <property type="protein sequence ID" value="CEG46064.1"/>
    <property type="molecule type" value="Genomic_DNA"/>
</dbReference>
<evidence type="ECO:0000313" key="3">
    <source>
        <dbReference type="Proteomes" id="UP000054928"/>
    </source>
</evidence>
<proteinExistence type="predicted"/>
<keyword evidence="3" id="KW-1185">Reference proteome</keyword>
<dbReference type="GeneID" id="36397441"/>
<feature type="region of interest" description="Disordered" evidence="1">
    <location>
        <begin position="1"/>
        <end position="24"/>
    </location>
</feature>
<feature type="compositionally biased region" description="Acidic residues" evidence="1">
    <location>
        <begin position="13"/>
        <end position="24"/>
    </location>
</feature>